<sequence>MRNLMAFLNRMNVFVWLIGIFLAHALLYLFLGTVTWLATSLLATAFYGIVLLIGKLVASRYEDRGEIK</sequence>
<evidence type="ECO:0000313" key="2">
    <source>
        <dbReference type="EMBL" id="QQE73871.1"/>
    </source>
</evidence>
<gene>
    <name evidence="2" type="ORF">JD108_18720</name>
    <name evidence="3" type="ORF">KDJ56_18660</name>
</gene>
<dbReference type="RefSeq" id="WP_198827469.1">
    <property type="nucleotide sequence ID" value="NZ_CP066308.1"/>
</dbReference>
<feature type="transmembrane region" description="Helical" evidence="1">
    <location>
        <begin position="12"/>
        <end position="31"/>
    </location>
</feature>
<keyword evidence="1" id="KW-0812">Transmembrane</keyword>
<keyword evidence="1" id="KW-0472">Membrane</keyword>
<dbReference type="AlphaFoldDB" id="A0A7T5EJS2"/>
<dbReference type="EMBL" id="CP066308">
    <property type="protein sequence ID" value="QQE73871.1"/>
    <property type="molecule type" value="Genomic_DNA"/>
</dbReference>
<dbReference type="EMBL" id="CP073708">
    <property type="protein sequence ID" value="QUO40956.1"/>
    <property type="molecule type" value="Genomic_DNA"/>
</dbReference>
<evidence type="ECO:0000313" key="5">
    <source>
        <dbReference type="Proteomes" id="UP000677234"/>
    </source>
</evidence>
<keyword evidence="5" id="KW-1185">Reference proteome</keyword>
<name>A0A7T5EJS2_9BACL</name>
<accession>A0A7T5EJS2</accession>
<protein>
    <submittedName>
        <fullName evidence="2">Uncharacterized protein</fullName>
    </submittedName>
</protein>
<proteinExistence type="predicted"/>
<evidence type="ECO:0000256" key="1">
    <source>
        <dbReference type="SAM" id="Phobius"/>
    </source>
</evidence>
<evidence type="ECO:0000313" key="3">
    <source>
        <dbReference type="EMBL" id="QUO40956.1"/>
    </source>
</evidence>
<keyword evidence="1" id="KW-1133">Transmembrane helix</keyword>
<evidence type="ECO:0000313" key="4">
    <source>
        <dbReference type="Proteomes" id="UP000595847"/>
    </source>
</evidence>
<dbReference type="Proteomes" id="UP000677234">
    <property type="component" value="Chromosome"/>
</dbReference>
<dbReference type="Proteomes" id="UP000595847">
    <property type="component" value="Chromosome"/>
</dbReference>
<reference evidence="2 4" key="1">
    <citation type="submission" date="2020-12" db="EMBL/GenBank/DDBJ databases">
        <title>strain FJAT-54423T represents a novel species of the genus Brevibacillus.</title>
        <authorList>
            <person name="Tang R."/>
        </authorList>
    </citation>
    <scope>NUCLEOTIDE SEQUENCE [LARGE SCALE GENOMIC DNA]</scope>
    <source>
        <strain evidence="2 4">FJAT-54423</strain>
    </source>
</reference>
<reference evidence="3" key="2">
    <citation type="submission" date="2021-04" db="EMBL/GenBank/DDBJ databases">
        <title>Brevibacillus composti FJAT-54423, complete genome.</title>
        <authorList>
            <person name="Tang R."/>
        </authorList>
    </citation>
    <scope>NUCLEOTIDE SEQUENCE</scope>
    <source>
        <strain evidence="3">FJAT-54424</strain>
    </source>
</reference>
<feature type="transmembrane region" description="Helical" evidence="1">
    <location>
        <begin position="37"/>
        <end position="58"/>
    </location>
</feature>
<organism evidence="2 4">
    <name type="scientific">Brevibacillus composti</name>
    <dbReference type="NCBI Taxonomy" id="2796470"/>
    <lineage>
        <taxon>Bacteria</taxon>
        <taxon>Bacillati</taxon>
        <taxon>Bacillota</taxon>
        <taxon>Bacilli</taxon>
        <taxon>Bacillales</taxon>
        <taxon>Paenibacillaceae</taxon>
        <taxon>Brevibacillus</taxon>
    </lineage>
</organism>
<dbReference type="KEGG" id="bcop:JD108_18720"/>